<gene>
    <name evidence="1" type="ORF">QVD17_24773</name>
</gene>
<evidence type="ECO:0000313" key="1">
    <source>
        <dbReference type="EMBL" id="KAK1421968.1"/>
    </source>
</evidence>
<keyword evidence="2" id="KW-1185">Reference proteome</keyword>
<accession>A0AAD8NUQ6</accession>
<reference evidence="1" key="1">
    <citation type="journal article" date="2023" name="bioRxiv">
        <title>Improved chromosome-level genome assembly for marigold (Tagetes erecta).</title>
        <authorList>
            <person name="Jiang F."/>
            <person name="Yuan L."/>
            <person name="Wang S."/>
            <person name="Wang H."/>
            <person name="Xu D."/>
            <person name="Wang A."/>
            <person name="Fan W."/>
        </authorList>
    </citation>
    <scope>NUCLEOTIDE SEQUENCE</scope>
    <source>
        <strain evidence="1">WSJ</strain>
        <tissue evidence="1">Leaf</tissue>
    </source>
</reference>
<proteinExistence type="predicted"/>
<sequence length="93" mass="10822">MWTRILNRLLKLRFRLSSNENDKLLLLLAKRCRSHCRRLSIQPLDPEPKGSLLSDVDIIKGGERFRSELHEADLEGSRPSDLHIVKSINDYVK</sequence>
<protein>
    <submittedName>
        <fullName evidence="1">Uncharacterized protein</fullName>
    </submittedName>
</protein>
<comment type="caution">
    <text evidence="1">The sequence shown here is derived from an EMBL/GenBank/DDBJ whole genome shotgun (WGS) entry which is preliminary data.</text>
</comment>
<organism evidence="1 2">
    <name type="scientific">Tagetes erecta</name>
    <name type="common">African marigold</name>
    <dbReference type="NCBI Taxonomy" id="13708"/>
    <lineage>
        <taxon>Eukaryota</taxon>
        <taxon>Viridiplantae</taxon>
        <taxon>Streptophyta</taxon>
        <taxon>Embryophyta</taxon>
        <taxon>Tracheophyta</taxon>
        <taxon>Spermatophyta</taxon>
        <taxon>Magnoliopsida</taxon>
        <taxon>eudicotyledons</taxon>
        <taxon>Gunneridae</taxon>
        <taxon>Pentapetalae</taxon>
        <taxon>asterids</taxon>
        <taxon>campanulids</taxon>
        <taxon>Asterales</taxon>
        <taxon>Asteraceae</taxon>
        <taxon>Asteroideae</taxon>
        <taxon>Heliantheae alliance</taxon>
        <taxon>Tageteae</taxon>
        <taxon>Tagetes</taxon>
    </lineage>
</organism>
<dbReference type="EMBL" id="JAUHHV010000006">
    <property type="protein sequence ID" value="KAK1421968.1"/>
    <property type="molecule type" value="Genomic_DNA"/>
</dbReference>
<name>A0AAD8NUQ6_TARER</name>
<dbReference type="Proteomes" id="UP001229421">
    <property type="component" value="Unassembled WGS sequence"/>
</dbReference>
<dbReference type="AlphaFoldDB" id="A0AAD8NUQ6"/>
<evidence type="ECO:0000313" key="2">
    <source>
        <dbReference type="Proteomes" id="UP001229421"/>
    </source>
</evidence>